<dbReference type="GO" id="GO:0005694">
    <property type="term" value="C:chromosome"/>
    <property type="evidence" value="ECO:0007669"/>
    <property type="project" value="InterPro"/>
</dbReference>
<keyword evidence="6" id="KW-1185">Reference proteome</keyword>
<dbReference type="InterPro" id="IPR036277">
    <property type="entry name" value="SMC_hinge_sf"/>
</dbReference>
<proteinExistence type="predicted"/>
<feature type="domain" description="RecF/RecN/SMC N-terminal" evidence="4">
    <location>
        <begin position="4"/>
        <end position="904"/>
    </location>
</feature>
<evidence type="ECO:0000256" key="1">
    <source>
        <dbReference type="ARBA" id="ARBA00023054"/>
    </source>
</evidence>
<dbReference type="SUPFAM" id="SSF52540">
    <property type="entry name" value="P-loop containing nucleoside triphosphate hydrolases"/>
    <property type="match status" value="1"/>
</dbReference>
<dbReference type="PANTHER" id="PTHR32182:SF0">
    <property type="entry name" value="DNA REPLICATION AND REPAIR PROTEIN RECF"/>
    <property type="match status" value="1"/>
</dbReference>
<dbReference type="InterPro" id="IPR003395">
    <property type="entry name" value="RecF/RecN/SMC_N"/>
</dbReference>
<reference evidence="5 6" key="1">
    <citation type="submission" date="2019-01" db="EMBL/GenBank/DDBJ databases">
        <title>Zoogloea oleivorans genome sequencing and assembly.</title>
        <authorList>
            <person name="Tancsics A."/>
            <person name="Farkas M."/>
            <person name="Kriszt B."/>
            <person name="Maroti G."/>
            <person name="Horvath B."/>
        </authorList>
    </citation>
    <scope>NUCLEOTIDE SEQUENCE [LARGE SCALE GENOMIC DNA]</scope>
    <source>
        <strain evidence="5 6">Buc</strain>
    </source>
</reference>
<feature type="region of interest" description="Disordered" evidence="3">
    <location>
        <begin position="288"/>
        <end position="314"/>
    </location>
</feature>
<dbReference type="GO" id="GO:0051276">
    <property type="term" value="P:chromosome organization"/>
    <property type="evidence" value="ECO:0007669"/>
    <property type="project" value="InterPro"/>
</dbReference>
<feature type="compositionally biased region" description="Basic and acidic residues" evidence="3">
    <location>
        <begin position="293"/>
        <end position="314"/>
    </location>
</feature>
<dbReference type="GO" id="GO:0006302">
    <property type="term" value="P:double-strand break repair"/>
    <property type="evidence" value="ECO:0007669"/>
    <property type="project" value="TreeGrafter"/>
</dbReference>
<evidence type="ECO:0000256" key="3">
    <source>
        <dbReference type="SAM" id="MobiDB-lite"/>
    </source>
</evidence>
<sequence length="933" mass="105302">MFHIKQLELVHWDYWRRFNLPLDAQIITIVGPNGSGKTTLLDALRTLFGLRCSGKRDFRRYVRRANRSFAWIRAVVANKPGSTGKRPFFPCLKDEVTLACRIRRAGGDWTRDYAIADGDIAIEALEANEEKSVEWVGYRDYQSRLAWGGLTPAIAKVLALEQGDTDKLCEYSPKALLELVFDVFGDKEVLDNYAAAREEQNNAEKELAALGLDLDRLRAQAETKRLEADRFLEWKQLDDEAKALASEIVPRLEVAELVRDIALARDDIGRSRAERQKSEDELAALKARTAQVEAEKTTADNERKAARSRELEADKAHLAAHDEVRDYDKLLAERSALRARLAREAGDGAVDLEAAYAKADARLLQLQRQEREAVARFEEKTAQLRATRDHRGSPGDPEVTRFRARLKEAGIGHRALSEIVEVTDPAWQGAVEAVLRPYRHVLLLEREQDRHAAWALGEQERFRHFLVPELETAPPATRGSLAEVIRFADDVPRWLPDLLNRIQRVDDADTARRLPKETEWITLDGYHRERRGARHLGKPAEFHFGELARAARLKQLDADMHSLDARLRALRPELDAAKEEADALRARLHGIEAAQLLAARADAFEQADSALPEARARLTAAIAARAEAKGDVEQIDQRLRGIDIEFDRRKREITGLVRRVSDLAEEAAPRRREQARRIQRLRQQRRGIPVDWCDAQQTALLAERYGDARGARSELERLRSRLTDGDWITDDTVLTLASRLKADLNLRERDYAERESYFATTRRLTSDARAAYIAKLRATVRQYGKNLRSLGDLANVDVDCPVPVLENDDRLLSSAGLEVRFDFDRKGAVGLNDGEASGGQQVMKSLILLIALLMDEARPGGFVFIDEPFAHLDIANIDRVGTFLRATRAQYLITTPVTHNANVFAPAQLTLVTRKKKPGDDWAPPIGLIQRAV</sequence>
<name>A0A6C2D8A2_9RHOO</name>
<protein>
    <submittedName>
        <fullName evidence="5">Chromosome segregation protein SMC</fullName>
    </submittedName>
</protein>
<dbReference type="SUPFAM" id="SSF75553">
    <property type="entry name" value="Smc hinge domain"/>
    <property type="match status" value="1"/>
</dbReference>
<feature type="coiled-coil region" evidence="2">
    <location>
        <begin position="186"/>
        <end position="220"/>
    </location>
</feature>
<feature type="coiled-coil region" evidence="2">
    <location>
        <begin position="567"/>
        <end position="594"/>
    </location>
</feature>
<gene>
    <name evidence="5" type="ORF">ETQ85_00995</name>
</gene>
<comment type="caution">
    <text evidence="5">The sequence shown here is derived from an EMBL/GenBank/DDBJ whole genome shotgun (WGS) entry which is preliminary data.</text>
</comment>
<dbReference type="OrthoDB" id="174137at2"/>
<accession>A0A6C2D8A2</accession>
<dbReference type="EMBL" id="SDKK01000001">
    <property type="protein sequence ID" value="TYC62161.1"/>
    <property type="molecule type" value="Genomic_DNA"/>
</dbReference>
<dbReference type="Gene3D" id="3.40.50.300">
    <property type="entry name" value="P-loop containing nucleotide triphosphate hydrolases"/>
    <property type="match status" value="2"/>
</dbReference>
<evidence type="ECO:0000256" key="2">
    <source>
        <dbReference type="SAM" id="Coils"/>
    </source>
</evidence>
<evidence type="ECO:0000313" key="6">
    <source>
        <dbReference type="Proteomes" id="UP000389128"/>
    </source>
</evidence>
<evidence type="ECO:0000313" key="5">
    <source>
        <dbReference type="EMBL" id="TYC62161.1"/>
    </source>
</evidence>
<dbReference type="InterPro" id="IPR027417">
    <property type="entry name" value="P-loop_NTPase"/>
</dbReference>
<dbReference type="AlphaFoldDB" id="A0A6C2D8A2"/>
<organism evidence="5 6">
    <name type="scientific">Zoogloea oleivorans</name>
    <dbReference type="NCBI Taxonomy" id="1552750"/>
    <lineage>
        <taxon>Bacteria</taxon>
        <taxon>Pseudomonadati</taxon>
        <taxon>Pseudomonadota</taxon>
        <taxon>Betaproteobacteria</taxon>
        <taxon>Rhodocyclales</taxon>
        <taxon>Zoogloeaceae</taxon>
        <taxon>Zoogloea</taxon>
    </lineage>
</organism>
<keyword evidence="1 2" id="KW-0175">Coiled coil</keyword>
<dbReference type="Pfam" id="PF02463">
    <property type="entry name" value="SMC_N"/>
    <property type="match status" value="1"/>
</dbReference>
<evidence type="ECO:0000259" key="4">
    <source>
        <dbReference type="Pfam" id="PF02463"/>
    </source>
</evidence>
<dbReference type="PANTHER" id="PTHR32182">
    <property type="entry name" value="DNA REPLICATION AND REPAIR PROTEIN RECF"/>
    <property type="match status" value="1"/>
</dbReference>
<dbReference type="RefSeq" id="WP_148577251.1">
    <property type="nucleotide sequence ID" value="NZ_SDKK01000001.1"/>
</dbReference>
<dbReference type="Proteomes" id="UP000389128">
    <property type="component" value="Unassembled WGS sequence"/>
</dbReference>
<dbReference type="GO" id="GO:0005524">
    <property type="term" value="F:ATP binding"/>
    <property type="evidence" value="ECO:0007669"/>
    <property type="project" value="InterPro"/>
</dbReference>
<dbReference type="GO" id="GO:0000731">
    <property type="term" value="P:DNA synthesis involved in DNA repair"/>
    <property type="evidence" value="ECO:0007669"/>
    <property type="project" value="TreeGrafter"/>
</dbReference>